<reference evidence="3" key="2">
    <citation type="submission" date="2025-08" db="UniProtKB">
        <authorList>
            <consortium name="RefSeq"/>
        </authorList>
    </citation>
    <scope>IDENTIFICATION</scope>
    <source>
        <tissue evidence="3">Etiolated seedlings</tissue>
    </source>
</reference>
<dbReference type="PANTHER" id="PTHR33736">
    <property type="entry name" value="F-BOX PROTEIN-RELATED"/>
    <property type="match status" value="1"/>
</dbReference>
<name>A0A1S2XG31_CICAR</name>
<gene>
    <name evidence="3" type="primary">LOC101499303</name>
</gene>
<evidence type="ECO:0000313" key="2">
    <source>
        <dbReference type="Proteomes" id="UP000087171"/>
    </source>
</evidence>
<accession>A0A1S2XG31</accession>
<sequence length="323" mass="36877">MDSSNSTHSAITTLHPDIIQSHILTRLDGTTLSSAASTGSHLRRLCTEHHIWQKISTATWPSLQDPLLTPLIFTFPATYRSIFSDSFPTVHYSSLSSSTKSTPSLPKELISAVDIYYKDKSVFSKLIRTETYKGWFLSSPLWIELLDPNEIIHTHVKFEQNDVVEWLEENLSLSWIMIEPTRKRSVNLSSRLPVTVRRHWLTGELEVLYGVSMGLVQCIIKVTCCGKAGGEMHVREVSLTIDDMDGRHVIGRDSMVILQGAMENGERKKVDVEKLKESFAEFCVLKRERREGQMRREKAMDMVVMIVTIVIFGLLFRFGRFWA</sequence>
<dbReference type="STRING" id="3827.A0A1S2XG31"/>
<proteinExistence type="predicted"/>
<protein>
    <submittedName>
        <fullName evidence="3">F-box protein At2g27310</fullName>
    </submittedName>
</protein>
<keyword evidence="1" id="KW-1133">Transmembrane helix</keyword>
<keyword evidence="2" id="KW-1185">Reference proteome</keyword>
<reference evidence="2" key="1">
    <citation type="journal article" date="2013" name="Nat. Biotechnol.">
        <title>Draft genome sequence of chickpea (Cicer arietinum) provides a resource for trait improvement.</title>
        <authorList>
            <person name="Varshney R.K."/>
            <person name="Song C."/>
            <person name="Saxena R.K."/>
            <person name="Azam S."/>
            <person name="Yu S."/>
            <person name="Sharpe A.G."/>
            <person name="Cannon S."/>
            <person name="Baek J."/>
            <person name="Rosen B.D."/>
            <person name="Tar'an B."/>
            <person name="Millan T."/>
            <person name="Zhang X."/>
            <person name="Ramsay L.D."/>
            <person name="Iwata A."/>
            <person name="Wang Y."/>
            <person name="Nelson W."/>
            <person name="Farmer A.D."/>
            <person name="Gaur P.M."/>
            <person name="Soderlund C."/>
            <person name="Penmetsa R.V."/>
            <person name="Xu C."/>
            <person name="Bharti A.K."/>
            <person name="He W."/>
            <person name="Winter P."/>
            <person name="Zhao S."/>
            <person name="Hane J.K."/>
            <person name="Carrasquilla-Garcia N."/>
            <person name="Condie J.A."/>
            <person name="Upadhyaya H.D."/>
            <person name="Luo M.C."/>
            <person name="Thudi M."/>
            <person name="Gowda C.L."/>
            <person name="Singh N.P."/>
            <person name="Lichtenzveig J."/>
            <person name="Gali K.K."/>
            <person name="Rubio J."/>
            <person name="Nadarajan N."/>
            <person name="Dolezel J."/>
            <person name="Bansal K.C."/>
            <person name="Xu X."/>
            <person name="Edwards D."/>
            <person name="Zhang G."/>
            <person name="Kahl G."/>
            <person name="Gil J."/>
            <person name="Singh K.B."/>
            <person name="Datta S.K."/>
            <person name="Jackson S.A."/>
            <person name="Wang J."/>
            <person name="Cook D.R."/>
        </authorList>
    </citation>
    <scope>NUCLEOTIDE SEQUENCE [LARGE SCALE GENOMIC DNA]</scope>
    <source>
        <strain evidence="2">cv. CDC Frontier</strain>
    </source>
</reference>
<dbReference type="InterPro" id="IPR045283">
    <property type="entry name" value="AT3G44326-like"/>
</dbReference>
<dbReference type="Proteomes" id="UP000087171">
    <property type="component" value="Chromosome Ca1"/>
</dbReference>
<keyword evidence="1" id="KW-0472">Membrane</keyword>
<dbReference type="eggNOG" id="ENOG502QVIW">
    <property type="taxonomic scope" value="Eukaryota"/>
</dbReference>
<dbReference type="PANTHER" id="PTHR33736:SF18">
    <property type="entry name" value="F-BOX DOMAIN-CONTAINING PROTEIN"/>
    <property type="match status" value="1"/>
</dbReference>
<dbReference type="InterPro" id="IPR036047">
    <property type="entry name" value="F-box-like_dom_sf"/>
</dbReference>
<dbReference type="OrthoDB" id="671172at2759"/>
<dbReference type="AlphaFoldDB" id="A0A1S2XG31"/>
<dbReference type="PaxDb" id="3827-XP_004487475.1"/>
<evidence type="ECO:0000256" key="1">
    <source>
        <dbReference type="SAM" id="Phobius"/>
    </source>
</evidence>
<feature type="transmembrane region" description="Helical" evidence="1">
    <location>
        <begin position="299"/>
        <end position="318"/>
    </location>
</feature>
<dbReference type="GeneID" id="101499303"/>
<evidence type="ECO:0000313" key="3">
    <source>
        <dbReference type="RefSeq" id="XP_004487475.1"/>
    </source>
</evidence>
<keyword evidence="1" id="KW-0812">Transmembrane</keyword>
<dbReference type="KEGG" id="cam:101499303"/>
<dbReference type="SUPFAM" id="SSF81383">
    <property type="entry name" value="F-box domain"/>
    <property type="match status" value="1"/>
</dbReference>
<organism evidence="2 3">
    <name type="scientific">Cicer arietinum</name>
    <name type="common">Chickpea</name>
    <name type="synonym">Garbanzo</name>
    <dbReference type="NCBI Taxonomy" id="3827"/>
    <lineage>
        <taxon>Eukaryota</taxon>
        <taxon>Viridiplantae</taxon>
        <taxon>Streptophyta</taxon>
        <taxon>Embryophyta</taxon>
        <taxon>Tracheophyta</taxon>
        <taxon>Spermatophyta</taxon>
        <taxon>Magnoliopsida</taxon>
        <taxon>eudicotyledons</taxon>
        <taxon>Gunneridae</taxon>
        <taxon>Pentapetalae</taxon>
        <taxon>rosids</taxon>
        <taxon>fabids</taxon>
        <taxon>Fabales</taxon>
        <taxon>Fabaceae</taxon>
        <taxon>Papilionoideae</taxon>
        <taxon>50 kb inversion clade</taxon>
        <taxon>NPAAA clade</taxon>
        <taxon>Hologalegina</taxon>
        <taxon>IRL clade</taxon>
        <taxon>Cicereae</taxon>
        <taxon>Cicer</taxon>
    </lineage>
</organism>
<dbReference type="RefSeq" id="XP_004487475.1">
    <property type="nucleotide sequence ID" value="XM_004487418.3"/>
</dbReference>